<dbReference type="Pfam" id="PF00664">
    <property type="entry name" value="ABC_membrane"/>
    <property type="match status" value="1"/>
</dbReference>
<evidence type="ECO:0000313" key="8">
    <source>
        <dbReference type="Proteomes" id="UP001501414"/>
    </source>
</evidence>
<organism evidence="7 8">
    <name type="scientific">Pseudonocardia kongjuensis</name>
    <dbReference type="NCBI Taxonomy" id="102227"/>
    <lineage>
        <taxon>Bacteria</taxon>
        <taxon>Bacillati</taxon>
        <taxon>Actinomycetota</taxon>
        <taxon>Actinomycetes</taxon>
        <taxon>Pseudonocardiales</taxon>
        <taxon>Pseudonocardiaceae</taxon>
        <taxon>Pseudonocardia</taxon>
    </lineage>
</organism>
<dbReference type="SUPFAM" id="SSF52540">
    <property type="entry name" value="P-loop containing nucleoside triphosphate hydrolases"/>
    <property type="match status" value="1"/>
</dbReference>
<evidence type="ECO:0000256" key="4">
    <source>
        <dbReference type="ARBA" id="ARBA00023136"/>
    </source>
</evidence>
<dbReference type="InterPro" id="IPR011527">
    <property type="entry name" value="ABC1_TM_dom"/>
</dbReference>
<dbReference type="InterPro" id="IPR036640">
    <property type="entry name" value="ABC1_TM_sf"/>
</dbReference>
<accession>A0ABN1XJI5</accession>
<dbReference type="SUPFAM" id="SSF90123">
    <property type="entry name" value="ABC transporter transmembrane region"/>
    <property type="match status" value="1"/>
</dbReference>
<proteinExistence type="predicted"/>
<evidence type="ECO:0000256" key="1">
    <source>
        <dbReference type="ARBA" id="ARBA00004651"/>
    </source>
</evidence>
<sequence>MVSAALLRDGRWRLLAAATAGFVLHQLGEAAVPVLVGIVVDRALAPGDPLLLAAGLGALAVTFLVLSLSYRWASRAMVDVFGIGEHALRRIGTARLLHPRGAPTARSSGEVLSLVSSDSFRVAGIAWSVVEQTATLAAVLAGTAALLWISVPLGIGVLVTTVLVLVLMQRVARPLEIRGLAEQRSAAAASAVATDLMTGLRTVQGLGGEDEAARRYREASEQARRGAVRASRSLQLYSALSTAVSGLFLAVLAGGAGLLAWRGDITVGELIAVVGLGQFLRGSLDHVGTFGANWMHKRASARRMHAMIAEPPAVPGGTADAAPADPAAPVLEWAPAGGAPLVVRAGELVGLRAPDTATARAAADRLALRVVPEPGELRAGGGDALDLGADAWRSRVLAVPHHDVLFTGTVRDNVRGRVPADPDPAAAVGGPDIDPRIAAVAVLDDVLDRPGGPDAPVGEAGSRLSGGQRRRLLLARALHGAEQAGIPVVVLDEPATAVDPVTEHRIAGGLRSWCAGTDRAVVLVTASPALLAACDRVQDLR</sequence>
<dbReference type="InterPro" id="IPR003439">
    <property type="entry name" value="ABC_transporter-like_ATP-bd"/>
</dbReference>
<comment type="caution">
    <text evidence="7">The sequence shown here is derived from an EMBL/GenBank/DDBJ whole genome shotgun (WGS) entry which is preliminary data.</text>
</comment>
<dbReference type="PANTHER" id="PTHR24221">
    <property type="entry name" value="ATP-BINDING CASSETTE SUB-FAMILY B"/>
    <property type="match status" value="1"/>
</dbReference>
<reference evidence="7 8" key="1">
    <citation type="journal article" date="2019" name="Int. J. Syst. Evol. Microbiol.">
        <title>The Global Catalogue of Microorganisms (GCM) 10K type strain sequencing project: providing services to taxonomists for standard genome sequencing and annotation.</title>
        <authorList>
            <consortium name="The Broad Institute Genomics Platform"/>
            <consortium name="The Broad Institute Genome Sequencing Center for Infectious Disease"/>
            <person name="Wu L."/>
            <person name="Ma J."/>
        </authorList>
    </citation>
    <scope>NUCLEOTIDE SEQUENCE [LARGE SCALE GENOMIC DNA]</scope>
    <source>
        <strain evidence="7 8">JCM 11896</strain>
    </source>
</reference>
<comment type="subcellular location">
    <subcellularLocation>
        <location evidence="1">Cell membrane</location>
        <topology evidence="1">Multi-pass membrane protein</topology>
    </subcellularLocation>
</comment>
<keyword evidence="3 5" id="KW-1133">Transmembrane helix</keyword>
<keyword evidence="4 5" id="KW-0472">Membrane</keyword>
<dbReference type="InterPro" id="IPR017871">
    <property type="entry name" value="ABC_transporter-like_CS"/>
</dbReference>
<dbReference type="PANTHER" id="PTHR24221:SF654">
    <property type="entry name" value="ATP-BINDING CASSETTE SUB-FAMILY B MEMBER 6"/>
    <property type="match status" value="1"/>
</dbReference>
<keyword evidence="7" id="KW-0067">ATP-binding</keyword>
<dbReference type="PROSITE" id="PS00211">
    <property type="entry name" value="ABC_TRANSPORTER_1"/>
    <property type="match status" value="1"/>
</dbReference>
<dbReference type="Gene3D" id="3.40.50.300">
    <property type="entry name" value="P-loop containing nucleotide triphosphate hydrolases"/>
    <property type="match status" value="1"/>
</dbReference>
<evidence type="ECO:0000259" key="6">
    <source>
        <dbReference type="PROSITE" id="PS50929"/>
    </source>
</evidence>
<feature type="transmembrane region" description="Helical" evidence="5">
    <location>
        <begin position="234"/>
        <end position="261"/>
    </location>
</feature>
<evidence type="ECO:0000256" key="3">
    <source>
        <dbReference type="ARBA" id="ARBA00022989"/>
    </source>
</evidence>
<evidence type="ECO:0000313" key="7">
    <source>
        <dbReference type="EMBL" id="GAA1383342.1"/>
    </source>
</evidence>
<name>A0ABN1XJI5_9PSEU</name>
<dbReference type="GO" id="GO:0005524">
    <property type="term" value="F:ATP binding"/>
    <property type="evidence" value="ECO:0007669"/>
    <property type="project" value="UniProtKB-KW"/>
</dbReference>
<feature type="domain" description="ABC transmembrane type-1" evidence="6">
    <location>
        <begin position="16"/>
        <end position="296"/>
    </location>
</feature>
<dbReference type="Proteomes" id="UP001501414">
    <property type="component" value="Unassembled WGS sequence"/>
</dbReference>
<feature type="transmembrane region" description="Helical" evidence="5">
    <location>
        <begin position="50"/>
        <end position="70"/>
    </location>
</feature>
<gene>
    <name evidence="7" type="ORF">GCM10009613_12640</name>
</gene>
<dbReference type="InterPro" id="IPR027417">
    <property type="entry name" value="P-loop_NTPase"/>
</dbReference>
<dbReference type="Gene3D" id="1.20.1560.10">
    <property type="entry name" value="ABC transporter type 1, transmembrane domain"/>
    <property type="match status" value="1"/>
</dbReference>
<keyword evidence="8" id="KW-1185">Reference proteome</keyword>
<dbReference type="InterPro" id="IPR039421">
    <property type="entry name" value="Type_1_exporter"/>
</dbReference>
<dbReference type="EMBL" id="BAAAJK010000004">
    <property type="protein sequence ID" value="GAA1383342.1"/>
    <property type="molecule type" value="Genomic_DNA"/>
</dbReference>
<feature type="transmembrane region" description="Helical" evidence="5">
    <location>
        <begin position="147"/>
        <end position="168"/>
    </location>
</feature>
<evidence type="ECO:0000256" key="2">
    <source>
        <dbReference type="ARBA" id="ARBA00022692"/>
    </source>
</evidence>
<evidence type="ECO:0000256" key="5">
    <source>
        <dbReference type="SAM" id="Phobius"/>
    </source>
</evidence>
<keyword evidence="7" id="KW-0547">Nucleotide-binding</keyword>
<protein>
    <submittedName>
        <fullName evidence="7">ABC transporter ATP-binding protein</fullName>
    </submittedName>
</protein>
<keyword evidence="2 5" id="KW-0812">Transmembrane</keyword>
<dbReference type="Pfam" id="PF00005">
    <property type="entry name" value="ABC_tran"/>
    <property type="match status" value="1"/>
</dbReference>
<dbReference type="PROSITE" id="PS50929">
    <property type="entry name" value="ABC_TM1F"/>
    <property type="match status" value="1"/>
</dbReference>